<reference evidence="11" key="1">
    <citation type="submission" date="2023-10" db="EMBL/GenBank/DDBJ databases">
        <authorList>
            <person name="Chen Y."/>
            <person name="Shah S."/>
            <person name="Dougan E. K."/>
            <person name="Thang M."/>
            <person name="Chan C."/>
        </authorList>
    </citation>
    <scope>NUCLEOTIDE SEQUENCE [LARGE SCALE GENOMIC DNA]</scope>
</reference>
<dbReference type="InterPro" id="IPR016471">
    <property type="entry name" value="Nicotinamide_PRibTrfase"/>
</dbReference>
<dbReference type="InterPro" id="IPR041525">
    <property type="entry name" value="N/Namide_PRibTrfase"/>
</dbReference>
<feature type="domain" description="Nicotinate/nicotinamide phosphoribosyltransferase" evidence="9">
    <location>
        <begin position="124"/>
        <end position="361"/>
    </location>
</feature>
<dbReference type="EMBL" id="CAUYUJ010016159">
    <property type="protein sequence ID" value="CAK0862398.1"/>
    <property type="molecule type" value="Genomic_DNA"/>
</dbReference>
<keyword evidence="4" id="KW-0808">Transferase</keyword>
<dbReference type="Pfam" id="PF18127">
    <property type="entry name" value="NAMPT_N"/>
    <property type="match status" value="2"/>
</dbReference>
<evidence type="ECO:0000256" key="1">
    <source>
        <dbReference type="ARBA" id="ARBA00010897"/>
    </source>
</evidence>
<evidence type="ECO:0000313" key="12">
    <source>
        <dbReference type="Proteomes" id="UP001189429"/>
    </source>
</evidence>
<evidence type="ECO:0000259" key="9">
    <source>
        <dbReference type="Pfam" id="PF04095"/>
    </source>
</evidence>
<evidence type="ECO:0000259" key="10">
    <source>
        <dbReference type="Pfam" id="PF18127"/>
    </source>
</evidence>
<dbReference type="EC" id="2.4.2.12" evidence="6"/>
<dbReference type="SUPFAM" id="SSF51690">
    <property type="entry name" value="Nicotinate/Quinolinate PRTase C-terminal domain-like"/>
    <property type="match status" value="1"/>
</dbReference>
<dbReference type="InterPro" id="IPR013785">
    <property type="entry name" value="Aldolase_TIM"/>
</dbReference>
<keyword evidence="3" id="KW-0328">Glycosyltransferase</keyword>
<evidence type="ECO:0000256" key="5">
    <source>
        <dbReference type="ARBA" id="ARBA00035007"/>
    </source>
</evidence>
<evidence type="ECO:0000256" key="2">
    <source>
        <dbReference type="ARBA" id="ARBA00022642"/>
    </source>
</evidence>
<evidence type="ECO:0000256" key="3">
    <source>
        <dbReference type="ARBA" id="ARBA00022676"/>
    </source>
</evidence>
<evidence type="ECO:0000313" key="11">
    <source>
        <dbReference type="EMBL" id="CAK0862398.1"/>
    </source>
</evidence>
<comment type="similarity">
    <text evidence="1">Belongs to the NAPRTase family.</text>
</comment>
<dbReference type="PANTHER" id="PTHR43816">
    <property type="entry name" value="NICOTINAMIDE PHOSPHORIBOSYLTRANSFERASE"/>
    <property type="match status" value="1"/>
</dbReference>
<proteinExistence type="inferred from homology"/>
<evidence type="ECO:0000256" key="7">
    <source>
        <dbReference type="ARBA" id="ARBA00035036"/>
    </source>
</evidence>
<keyword evidence="12" id="KW-1185">Reference proteome</keyword>
<dbReference type="InterPro" id="IPR036068">
    <property type="entry name" value="Nicotinate_pribotase-like_C"/>
</dbReference>
<protein>
    <recommendedName>
        <fullName evidence="7">Nicotinamide phosphoribosyltransferase</fullName>
        <ecNumber evidence="6">2.4.2.12</ecNumber>
    </recommendedName>
</protein>
<comment type="caution">
    <text evidence="11">The sequence shown here is derived from an EMBL/GenBank/DDBJ whole genome shotgun (WGS) entry which is preliminary data.</text>
</comment>
<feature type="domain" description="Nicotinamide phosphoribosyltransferase N-terminal" evidence="10">
    <location>
        <begin position="2"/>
        <end position="47"/>
    </location>
</feature>
<evidence type="ECO:0000256" key="6">
    <source>
        <dbReference type="ARBA" id="ARBA00035024"/>
    </source>
</evidence>
<dbReference type="NCBIfam" id="NF006629">
    <property type="entry name" value="PRK09198.1"/>
    <property type="match status" value="1"/>
</dbReference>
<dbReference type="Pfam" id="PF04095">
    <property type="entry name" value="NAPRTase"/>
    <property type="match status" value="1"/>
</dbReference>
<organism evidence="11 12">
    <name type="scientific">Prorocentrum cordatum</name>
    <dbReference type="NCBI Taxonomy" id="2364126"/>
    <lineage>
        <taxon>Eukaryota</taxon>
        <taxon>Sar</taxon>
        <taxon>Alveolata</taxon>
        <taxon>Dinophyceae</taxon>
        <taxon>Prorocentrales</taxon>
        <taxon>Prorocentraceae</taxon>
        <taxon>Prorocentrum</taxon>
    </lineage>
</organism>
<dbReference type="Gene3D" id="3.20.20.70">
    <property type="entry name" value="Aldolase class I"/>
    <property type="match status" value="1"/>
</dbReference>
<evidence type="ECO:0000256" key="8">
    <source>
        <dbReference type="ARBA" id="ARBA00047835"/>
    </source>
</evidence>
<comment type="catalytic activity">
    <reaction evidence="8">
        <text>beta-nicotinamide D-ribonucleotide + diphosphate = 5-phospho-alpha-D-ribose 1-diphosphate + nicotinamide + H(+)</text>
        <dbReference type="Rhea" id="RHEA:16149"/>
        <dbReference type="ChEBI" id="CHEBI:14649"/>
        <dbReference type="ChEBI" id="CHEBI:15378"/>
        <dbReference type="ChEBI" id="CHEBI:17154"/>
        <dbReference type="ChEBI" id="CHEBI:33019"/>
        <dbReference type="ChEBI" id="CHEBI:58017"/>
        <dbReference type="EC" id="2.4.2.12"/>
    </reaction>
    <physiologicalReaction direction="right-to-left" evidence="8">
        <dbReference type="Rhea" id="RHEA:16151"/>
    </physiologicalReaction>
</comment>
<feature type="domain" description="Nicotinamide phosphoribosyltransferase N-terminal" evidence="10">
    <location>
        <begin position="430"/>
        <end position="527"/>
    </location>
</feature>
<keyword evidence="2" id="KW-0662">Pyridine nucleotide biosynthesis</keyword>
<evidence type="ECO:0000256" key="4">
    <source>
        <dbReference type="ARBA" id="ARBA00022679"/>
    </source>
</evidence>
<gene>
    <name evidence="11" type="ORF">PCOR1329_LOCUS50830</name>
</gene>
<dbReference type="PANTHER" id="PTHR43816:SF1">
    <property type="entry name" value="NICOTINAMIDE PHOSPHORIBOSYLTRANSFERASE"/>
    <property type="match status" value="1"/>
</dbReference>
<sequence length="589" mass="66260">MEKIDAAEEYFKKHFFQPEWGYDPKLFNRAGWEHIVSKHGGCLPVSIKAVPEGTVLPYKNVLFTMENTDPECYWLTNYLESLLVQVWYPTTVCSQGRAMKKIITKYLRETGCGGAIDRGSHVLKLHDFGFRGVSSVESAGLGGGAHLVNFRGTDTLAALTMLKEFYSEPCAGSSIPASEHSTMTTWGREGELDAMRNMLQKYPTGFVACVSDSYNIFDACSNIWGDALRATIENREGTLVVRPDSGELPKTVLEVLQVLENKFGSTTTHTGHRLLPPYIRVIQGDGVDIESLEKTLKEMRKEMWAADNLAFGSGGALLQKMHRDTQKCAFKCSYALINGKDVDVVKDPITDRGKRSKKGRLTLELVDGTWTTVTEGNGDPNYDHLVEVFRDGRLLVDDTLEAIRMRSDGSHVPSRPVSQAFGVSGDLFSNIIMLTDSYKVTHHVQYPRSTETIYSYPCRGGQFPEVCFFGLQYYLKRYMVGPVVTVDAIDAAEKCFKLHFAEGGRLFNRSGWEYILREHGGHLPVIIKAVPEGTVLPYKNVLFTMENSDPRCFWLTNYLETLLVQVWYATTVCTQSREMKKIIREDISR</sequence>
<dbReference type="Proteomes" id="UP001189429">
    <property type="component" value="Unassembled WGS sequence"/>
</dbReference>
<comment type="pathway">
    <text evidence="5">Cofactor biosynthesis; NAD(+) biosynthesis; nicotinamide D-ribonucleotide from 5-phospho-alpha-D-ribose 1-diphosphate and nicotinamide: step 1/1.</text>
</comment>
<name>A0ABN9UQW6_9DINO</name>
<dbReference type="InterPro" id="IPR041529">
    <property type="entry name" value="DUF5598"/>
</dbReference>
<accession>A0ABN9UQW6</accession>